<comment type="similarity">
    <text evidence="1">Belongs to the Iojap/RsfS family.</text>
</comment>
<evidence type="ECO:0000313" key="3">
    <source>
        <dbReference type="Proteomes" id="UP001295423"/>
    </source>
</evidence>
<gene>
    <name evidence="2" type="ORF">CYCCA115_LOCUS17158</name>
</gene>
<dbReference type="EMBL" id="CAKOGP040001974">
    <property type="protein sequence ID" value="CAJ1958380.1"/>
    <property type="molecule type" value="Genomic_DNA"/>
</dbReference>
<dbReference type="GO" id="GO:0090071">
    <property type="term" value="P:negative regulation of ribosome biogenesis"/>
    <property type="evidence" value="ECO:0007669"/>
    <property type="project" value="TreeGrafter"/>
</dbReference>
<dbReference type="Pfam" id="PF02410">
    <property type="entry name" value="RsfS"/>
    <property type="match status" value="1"/>
</dbReference>
<dbReference type="InterPro" id="IPR043519">
    <property type="entry name" value="NT_sf"/>
</dbReference>
<dbReference type="NCBIfam" id="TIGR00090">
    <property type="entry name" value="rsfS_iojap_ybeB"/>
    <property type="match status" value="1"/>
</dbReference>
<accession>A0AAD2G045</accession>
<dbReference type="GO" id="GO:0043023">
    <property type="term" value="F:ribosomal large subunit binding"/>
    <property type="evidence" value="ECO:0007669"/>
    <property type="project" value="TreeGrafter"/>
</dbReference>
<dbReference type="Proteomes" id="UP001295423">
    <property type="component" value="Unassembled WGS sequence"/>
</dbReference>
<evidence type="ECO:0008006" key="4">
    <source>
        <dbReference type="Google" id="ProtNLM"/>
    </source>
</evidence>
<comment type="caution">
    <text evidence="2">The sequence shown here is derived from an EMBL/GenBank/DDBJ whole genome shotgun (WGS) entry which is preliminary data.</text>
</comment>
<name>A0AAD2G045_9STRA</name>
<proteinExistence type="inferred from homology"/>
<reference evidence="2" key="1">
    <citation type="submission" date="2023-08" db="EMBL/GenBank/DDBJ databases">
        <authorList>
            <person name="Audoor S."/>
            <person name="Bilcke G."/>
        </authorList>
    </citation>
    <scope>NUCLEOTIDE SEQUENCE</scope>
</reference>
<dbReference type="HAMAP" id="MF_01477">
    <property type="entry name" value="Iojap_RsfS"/>
    <property type="match status" value="1"/>
</dbReference>
<dbReference type="PANTHER" id="PTHR21043">
    <property type="entry name" value="IOJAP SUPERFAMILY ORTHOLOG"/>
    <property type="match status" value="1"/>
</dbReference>
<organism evidence="2 3">
    <name type="scientific">Cylindrotheca closterium</name>
    <dbReference type="NCBI Taxonomy" id="2856"/>
    <lineage>
        <taxon>Eukaryota</taxon>
        <taxon>Sar</taxon>
        <taxon>Stramenopiles</taxon>
        <taxon>Ochrophyta</taxon>
        <taxon>Bacillariophyta</taxon>
        <taxon>Bacillariophyceae</taxon>
        <taxon>Bacillariophycidae</taxon>
        <taxon>Bacillariales</taxon>
        <taxon>Bacillariaceae</taxon>
        <taxon>Cylindrotheca</taxon>
    </lineage>
</organism>
<evidence type="ECO:0000313" key="2">
    <source>
        <dbReference type="EMBL" id="CAJ1958380.1"/>
    </source>
</evidence>
<dbReference type="SUPFAM" id="SSF81301">
    <property type="entry name" value="Nucleotidyltransferase"/>
    <property type="match status" value="1"/>
</dbReference>
<dbReference type="InterPro" id="IPR004394">
    <property type="entry name" value="Iojap/RsfS/C7orf30"/>
</dbReference>
<protein>
    <recommendedName>
        <fullName evidence="4">Ribosome silencing factor</fullName>
    </recommendedName>
</protein>
<keyword evidence="3" id="KW-1185">Reference proteome</keyword>
<dbReference type="PANTHER" id="PTHR21043:SF0">
    <property type="entry name" value="MITOCHONDRIAL ASSEMBLY OF RIBOSOMAL LARGE SUBUNIT PROTEIN 1"/>
    <property type="match status" value="1"/>
</dbReference>
<dbReference type="AlphaFoldDB" id="A0AAD2G045"/>
<dbReference type="GO" id="GO:0017148">
    <property type="term" value="P:negative regulation of translation"/>
    <property type="evidence" value="ECO:0007669"/>
    <property type="project" value="TreeGrafter"/>
</dbReference>
<evidence type="ECO:0000256" key="1">
    <source>
        <dbReference type="ARBA" id="ARBA00010574"/>
    </source>
</evidence>
<sequence>MRYRVVSLSLNKLRPLNSELFAKDKSNEMIDFIEKPMEGKNMVGDLPITTPEDDELADLVRCIVRAADGRKAENIVALRVSTVSTLTTFVVISSGNSRPQNQAIAAAIKDDVSNDFDLLPGSTGVPEGSAESGWMVLDYGGVICHVMTPKSRLYYNIEGQWENKGGEQMDLSDVIIPNTIDQTSGVSPAEGIEEDDPFWS</sequence>
<dbReference type="Gene3D" id="3.30.460.10">
    <property type="entry name" value="Beta Polymerase, domain 2"/>
    <property type="match status" value="1"/>
</dbReference>